<dbReference type="Pfam" id="PF01078">
    <property type="entry name" value="Mg_chelatase"/>
    <property type="match status" value="1"/>
</dbReference>
<dbReference type="PANTHER" id="PTHR32039:SF7">
    <property type="entry name" value="COMPETENCE PROTEIN COMM"/>
    <property type="match status" value="1"/>
</dbReference>
<dbReference type="InterPro" id="IPR045006">
    <property type="entry name" value="CHLI-like"/>
</dbReference>
<dbReference type="SMART" id="SM00382">
    <property type="entry name" value="AAA"/>
    <property type="match status" value="1"/>
</dbReference>
<reference evidence="5" key="1">
    <citation type="submission" date="2021-02" db="EMBL/GenBank/DDBJ databases">
        <title>Abyssanaerobacter marinus gen.nov., sp., nov, anaerobic bacterium isolated from the Onnuri vent field of Indian Ocean and suggestion of Mogibacteriaceae fam. nov., and proposal of reclassification of ambiguous this family's genus member.</title>
        <authorList>
            <person name="Kim Y.J."/>
            <person name="Yang J.-A."/>
        </authorList>
    </citation>
    <scope>NUCLEOTIDE SEQUENCE</scope>
    <source>
        <strain evidence="5">DSM 2634</strain>
    </source>
</reference>
<sequence>MFSKIYTGVLHGIDAELVTVETHLAQGLPSLSVVGLPDMMVREAKERVRAAMINSGYTFPAKRITVNLSPAHSKKEGSHFDLPMAMGILASMGTVSNSALHEYAFLGELSLDGRINRVNGVLPLVIGLKENGLRKIVLPFDNIKEGALVKGVELYPINDLSSLIDHFTSKEEILSFKEGETRNRKRIDYKDDYSDVKGQEAVKRAITICCAGAHGLLLIGPPGAGKSMIAKRIPTVLPEMTYEECLEVTKLYSVAGELSKERPLITERPFRAPHHTISGAALAGGGSKPKPGEISLAHLGVLFLDELAEFNRNTLELLRQPLEDDCITICRTGGTFTFPSDVMLIAASNPCKCGYYGDATHECICTQTQINQYRSKLSGPLLDRIDVHLEIIPVSYKELEGYESQACKSSDEMRKEVDRARDIQLERYKNQGILFNSQLTNRLVQKYCELDSDGKELVQLAFERFSLSARAHHKILKLARTIADIDEKEKIQAVHLAEAIQYRNLDKRR</sequence>
<dbReference type="Gene3D" id="3.30.230.10">
    <property type="match status" value="1"/>
</dbReference>
<name>A0A939IGJ6_CLOAM</name>
<dbReference type="InterPro" id="IPR003593">
    <property type="entry name" value="AAA+_ATPase"/>
</dbReference>
<dbReference type="InterPro" id="IPR027417">
    <property type="entry name" value="P-loop_NTPase"/>
</dbReference>
<dbReference type="InterPro" id="IPR001208">
    <property type="entry name" value="MCM_dom"/>
</dbReference>
<keyword evidence="2" id="KW-0547">Nucleotide-binding</keyword>
<dbReference type="Pfam" id="PF13541">
    <property type="entry name" value="ChlI"/>
    <property type="match status" value="1"/>
</dbReference>
<feature type="domain" description="AAA+ ATPase" evidence="4">
    <location>
        <begin position="212"/>
        <end position="395"/>
    </location>
</feature>
<evidence type="ECO:0000259" key="4">
    <source>
        <dbReference type="SMART" id="SM00382"/>
    </source>
</evidence>
<gene>
    <name evidence="5" type="ORF">JYB65_01465</name>
</gene>
<dbReference type="InterPro" id="IPR025158">
    <property type="entry name" value="Mg_chelat-rel_C"/>
</dbReference>
<protein>
    <submittedName>
        <fullName evidence="5">YifB family Mg chelatase-like AAA ATPase</fullName>
    </submittedName>
</protein>
<dbReference type="SUPFAM" id="SSF54211">
    <property type="entry name" value="Ribosomal protein S5 domain 2-like"/>
    <property type="match status" value="1"/>
</dbReference>
<evidence type="ECO:0000256" key="3">
    <source>
        <dbReference type="ARBA" id="ARBA00022840"/>
    </source>
</evidence>
<dbReference type="EMBL" id="JAFJZZ010000001">
    <property type="protein sequence ID" value="MBN7772032.1"/>
    <property type="molecule type" value="Genomic_DNA"/>
</dbReference>
<organism evidence="5 6">
    <name type="scientific">Clostridium aminobutyricum</name>
    <dbReference type="NCBI Taxonomy" id="33953"/>
    <lineage>
        <taxon>Bacteria</taxon>
        <taxon>Bacillati</taxon>
        <taxon>Bacillota</taxon>
        <taxon>Clostridia</taxon>
        <taxon>Eubacteriales</taxon>
        <taxon>Clostridiaceae</taxon>
        <taxon>Clostridium</taxon>
    </lineage>
</organism>
<accession>A0A939IGJ6</accession>
<dbReference type="Gene3D" id="3.40.50.300">
    <property type="entry name" value="P-loop containing nucleotide triphosphate hydrolases"/>
    <property type="match status" value="1"/>
</dbReference>
<dbReference type="Proteomes" id="UP000664545">
    <property type="component" value="Unassembled WGS sequence"/>
</dbReference>
<dbReference type="PRINTS" id="PR01657">
    <property type="entry name" value="MCMFAMILY"/>
</dbReference>
<dbReference type="AlphaFoldDB" id="A0A939IGJ6"/>
<comment type="similarity">
    <text evidence="1">Belongs to the Mg-chelatase subunits D/I family. ComM subfamily.</text>
</comment>
<proteinExistence type="inferred from homology"/>
<dbReference type="InterPro" id="IPR000523">
    <property type="entry name" value="Mg_chelatse_chII-like_cat_dom"/>
</dbReference>
<dbReference type="GO" id="GO:0005524">
    <property type="term" value="F:ATP binding"/>
    <property type="evidence" value="ECO:0007669"/>
    <property type="project" value="UniProtKB-KW"/>
</dbReference>
<keyword evidence="3" id="KW-0067">ATP-binding</keyword>
<dbReference type="NCBIfam" id="TIGR00368">
    <property type="entry name" value="YifB family Mg chelatase-like AAA ATPase"/>
    <property type="match status" value="1"/>
</dbReference>
<evidence type="ECO:0000313" key="6">
    <source>
        <dbReference type="Proteomes" id="UP000664545"/>
    </source>
</evidence>
<dbReference type="GO" id="GO:0003677">
    <property type="term" value="F:DNA binding"/>
    <property type="evidence" value="ECO:0007669"/>
    <property type="project" value="InterPro"/>
</dbReference>
<evidence type="ECO:0000256" key="1">
    <source>
        <dbReference type="ARBA" id="ARBA00006354"/>
    </source>
</evidence>
<dbReference type="InterPro" id="IPR014721">
    <property type="entry name" value="Ribsml_uS5_D2-typ_fold_subgr"/>
</dbReference>
<dbReference type="InterPro" id="IPR004482">
    <property type="entry name" value="Mg_chelat-rel"/>
</dbReference>
<keyword evidence="6" id="KW-1185">Reference proteome</keyword>
<dbReference type="InterPro" id="IPR020568">
    <property type="entry name" value="Ribosomal_Su5_D2-typ_SF"/>
</dbReference>
<evidence type="ECO:0000256" key="2">
    <source>
        <dbReference type="ARBA" id="ARBA00022741"/>
    </source>
</evidence>
<evidence type="ECO:0000313" key="5">
    <source>
        <dbReference type="EMBL" id="MBN7772032.1"/>
    </source>
</evidence>
<dbReference type="PANTHER" id="PTHR32039">
    <property type="entry name" value="MAGNESIUM-CHELATASE SUBUNIT CHLI"/>
    <property type="match status" value="1"/>
</dbReference>
<dbReference type="SUPFAM" id="SSF52540">
    <property type="entry name" value="P-loop containing nucleoside triphosphate hydrolases"/>
    <property type="match status" value="1"/>
</dbReference>
<dbReference type="RefSeq" id="WP_206580810.1">
    <property type="nucleotide sequence ID" value="NZ_JAFJZZ010000001.1"/>
</dbReference>
<comment type="caution">
    <text evidence="5">The sequence shown here is derived from an EMBL/GenBank/DDBJ whole genome shotgun (WGS) entry which is preliminary data.</text>
</comment>
<dbReference type="Pfam" id="PF13335">
    <property type="entry name" value="Mg_chelatase_C"/>
    <property type="match status" value="1"/>
</dbReference>